<dbReference type="EMBL" id="PVTP01000013">
    <property type="protein sequence ID" value="PRY75277.1"/>
    <property type="molecule type" value="Genomic_DNA"/>
</dbReference>
<dbReference type="Proteomes" id="UP000238007">
    <property type="component" value="Unassembled WGS sequence"/>
</dbReference>
<evidence type="ECO:0000313" key="2">
    <source>
        <dbReference type="EMBL" id="PRY75277.1"/>
    </source>
</evidence>
<evidence type="ECO:0000313" key="3">
    <source>
        <dbReference type="Proteomes" id="UP000238007"/>
    </source>
</evidence>
<dbReference type="Pfam" id="PF00563">
    <property type="entry name" value="EAL"/>
    <property type="match status" value="1"/>
</dbReference>
<dbReference type="SMART" id="SM00052">
    <property type="entry name" value="EAL"/>
    <property type="match status" value="1"/>
</dbReference>
<keyword evidence="3" id="KW-1185">Reference proteome</keyword>
<dbReference type="InterPro" id="IPR001633">
    <property type="entry name" value="EAL_dom"/>
</dbReference>
<accession>A0A2T0VUT0</accession>
<protein>
    <submittedName>
        <fullName evidence="2">EAL domain-containing protein (Putative c-di-GMP-specific phosphodiesterase class I)</fullName>
    </submittedName>
</protein>
<dbReference type="CDD" id="cd01948">
    <property type="entry name" value="EAL"/>
    <property type="match status" value="1"/>
</dbReference>
<proteinExistence type="predicted"/>
<sequence>MQQAVNELDDHALLDPLQYAMASRDADVMDLVRDALGAGRAQLAFQPIMTSEASPQVAFYEGLVRLSDDAGRIIPAAHFMPLIEETVMGRQIDCVTLDLALKMLVARPNLRLSVNLSARSIGDGEWRRILDNGLLNRAKPGDRLIFEISETSAMMLHENVIRFMAEMQPKGVAFALDGFGAGFTAFRHLKDFFFDLVKIDKSFIRGIDNNTDNQVLAEALVTVAHQFEMFAVADGVETAEEAAFLERLGVDCLQGYFYGVPKFEL</sequence>
<dbReference type="AlphaFoldDB" id="A0A2T0VUT0"/>
<dbReference type="PANTHER" id="PTHR33121">
    <property type="entry name" value="CYCLIC DI-GMP PHOSPHODIESTERASE PDEF"/>
    <property type="match status" value="1"/>
</dbReference>
<comment type="caution">
    <text evidence="2">The sequence shown here is derived from an EMBL/GenBank/DDBJ whole genome shotgun (WGS) entry which is preliminary data.</text>
</comment>
<name>A0A2T0VUT0_9RHOB</name>
<evidence type="ECO:0000259" key="1">
    <source>
        <dbReference type="PROSITE" id="PS50883"/>
    </source>
</evidence>
<dbReference type="PANTHER" id="PTHR33121:SF79">
    <property type="entry name" value="CYCLIC DI-GMP PHOSPHODIESTERASE PDED-RELATED"/>
    <property type="match status" value="1"/>
</dbReference>
<feature type="domain" description="EAL" evidence="1">
    <location>
        <begin position="25"/>
        <end position="265"/>
    </location>
</feature>
<gene>
    <name evidence="2" type="ORF">CLV80_11387</name>
</gene>
<dbReference type="InterPro" id="IPR050706">
    <property type="entry name" value="Cyclic-di-GMP_PDE-like"/>
</dbReference>
<dbReference type="PROSITE" id="PS50883">
    <property type="entry name" value="EAL"/>
    <property type="match status" value="1"/>
</dbReference>
<dbReference type="InterPro" id="IPR035919">
    <property type="entry name" value="EAL_sf"/>
</dbReference>
<dbReference type="Gene3D" id="3.20.20.450">
    <property type="entry name" value="EAL domain"/>
    <property type="match status" value="1"/>
</dbReference>
<dbReference type="GO" id="GO:0071111">
    <property type="term" value="F:cyclic-guanylate-specific phosphodiesterase activity"/>
    <property type="evidence" value="ECO:0007669"/>
    <property type="project" value="InterPro"/>
</dbReference>
<dbReference type="RefSeq" id="WP_106358961.1">
    <property type="nucleotide sequence ID" value="NZ_PVTP01000013.1"/>
</dbReference>
<dbReference type="OrthoDB" id="23692at2"/>
<organism evidence="2 3">
    <name type="scientific">Yoonia maritima</name>
    <dbReference type="NCBI Taxonomy" id="1435347"/>
    <lineage>
        <taxon>Bacteria</taxon>
        <taxon>Pseudomonadati</taxon>
        <taxon>Pseudomonadota</taxon>
        <taxon>Alphaproteobacteria</taxon>
        <taxon>Rhodobacterales</taxon>
        <taxon>Paracoccaceae</taxon>
        <taxon>Yoonia</taxon>
    </lineage>
</organism>
<dbReference type="SUPFAM" id="SSF141868">
    <property type="entry name" value="EAL domain-like"/>
    <property type="match status" value="1"/>
</dbReference>
<reference evidence="2 3" key="1">
    <citation type="submission" date="2018-03" db="EMBL/GenBank/DDBJ databases">
        <title>Genomic Encyclopedia of Archaeal and Bacterial Type Strains, Phase II (KMG-II): from individual species to whole genera.</title>
        <authorList>
            <person name="Goeker M."/>
        </authorList>
    </citation>
    <scope>NUCLEOTIDE SEQUENCE [LARGE SCALE GENOMIC DNA]</scope>
    <source>
        <strain evidence="2 3">DSM 101533</strain>
    </source>
</reference>